<accession>A0ABS9CVA5</accession>
<feature type="domain" description="YHYH" evidence="3">
    <location>
        <begin position="92"/>
        <end position="186"/>
    </location>
</feature>
<organism evidence="4 5">
    <name type="scientific">Octadecabacter dasysiphoniae</name>
    <dbReference type="NCBI Taxonomy" id="2909341"/>
    <lineage>
        <taxon>Bacteria</taxon>
        <taxon>Pseudomonadati</taxon>
        <taxon>Pseudomonadota</taxon>
        <taxon>Alphaproteobacteria</taxon>
        <taxon>Rhodobacterales</taxon>
        <taxon>Roseobacteraceae</taxon>
        <taxon>Octadecabacter</taxon>
    </lineage>
</organism>
<keyword evidence="2" id="KW-0732">Signal</keyword>
<name>A0ABS9CVA5_9RHOB</name>
<comment type="caution">
    <text evidence="4">The sequence shown here is derived from an EMBL/GenBank/DDBJ whole genome shotgun (WGS) entry which is preliminary data.</text>
</comment>
<proteinExistence type="predicted"/>
<evidence type="ECO:0000313" key="4">
    <source>
        <dbReference type="EMBL" id="MCF2870344.1"/>
    </source>
</evidence>
<sequence>MIRRLALAPLLCLIAAPAFAHEERCAAVAASVDDAGFSDSVTVTCTDSHATLTSDTYPDHDMMTGISGTNEQIPVPAQYAAPIILAPQFSGTPLTRDAALGVAVNGVPIYDYTGGGEMNVADLAHHQAQHDTLQTGQLDLCGGHAGRGDDYHYHVTPTCMIDQMENAGPDAIIGWAFDGYPIYGDVNPDGTAISADALDVCNGQADATFGYRYHTSSDAPYIVQCLMGVVENFDQLPRVRPLTAAGGGGGTEPGRPPRGGVENLVFTQNDDGSRSMDYTYQGQDYYIRYAPSGSANCYDYTTSTVTNGGTIMEGEFCR</sequence>
<feature type="compositionally biased region" description="Polar residues" evidence="1">
    <location>
        <begin position="265"/>
        <end position="276"/>
    </location>
</feature>
<dbReference type="EMBL" id="JAKGAQ010000001">
    <property type="protein sequence ID" value="MCF2870344.1"/>
    <property type="molecule type" value="Genomic_DNA"/>
</dbReference>
<feature type="region of interest" description="Disordered" evidence="1">
    <location>
        <begin position="241"/>
        <end position="276"/>
    </location>
</feature>
<feature type="signal peptide" evidence="2">
    <location>
        <begin position="1"/>
        <end position="20"/>
    </location>
</feature>
<evidence type="ECO:0000313" key="5">
    <source>
        <dbReference type="Proteomes" id="UP001200557"/>
    </source>
</evidence>
<dbReference type="Pfam" id="PF14240">
    <property type="entry name" value="YHYH"/>
    <property type="match status" value="1"/>
</dbReference>
<feature type="chain" id="PRO_5045640761" evidence="2">
    <location>
        <begin position="21"/>
        <end position="318"/>
    </location>
</feature>
<keyword evidence="5" id="KW-1185">Reference proteome</keyword>
<dbReference type="InterPro" id="IPR025924">
    <property type="entry name" value="YHYH_dom"/>
</dbReference>
<reference evidence="4 5" key="1">
    <citation type="submission" date="2022-01" db="EMBL/GenBank/DDBJ databases">
        <title>Octadecabacter sp. nov., isolated from a marine alga.</title>
        <authorList>
            <person name="Jin M.S."/>
            <person name="Kim H.M."/>
            <person name="Han D.M."/>
            <person name="Jung J.J."/>
            <person name="Jeon C.O."/>
        </authorList>
    </citation>
    <scope>NUCLEOTIDE SEQUENCE [LARGE SCALE GENOMIC DNA]</scope>
    <source>
        <strain evidence="4 5">G9-8</strain>
    </source>
</reference>
<dbReference type="Proteomes" id="UP001200557">
    <property type="component" value="Unassembled WGS sequence"/>
</dbReference>
<evidence type="ECO:0000259" key="3">
    <source>
        <dbReference type="Pfam" id="PF14240"/>
    </source>
</evidence>
<dbReference type="RefSeq" id="WP_235224448.1">
    <property type="nucleotide sequence ID" value="NZ_JAKGAQ010000001.1"/>
</dbReference>
<evidence type="ECO:0000256" key="1">
    <source>
        <dbReference type="SAM" id="MobiDB-lite"/>
    </source>
</evidence>
<protein>
    <submittedName>
        <fullName evidence="4">YHYH protein</fullName>
    </submittedName>
</protein>
<evidence type="ECO:0000256" key="2">
    <source>
        <dbReference type="SAM" id="SignalP"/>
    </source>
</evidence>
<gene>
    <name evidence="4" type="ORF">L0664_04635</name>
</gene>